<organism evidence="1 2">
    <name type="scientific">Dichomitus squalens (strain LYAD-421)</name>
    <name type="common">Western red white-rot fungus</name>
    <dbReference type="NCBI Taxonomy" id="732165"/>
    <lineage>
        <taxon>Eukaryota</taxon>
        <taxon>Fungi</taxon>
        <taxon>Dikarya</taxon>
        <taxon>Basidiomycota</taxon>
        <taxon>Agaricomycotina</taxon>
        <taxon>Agaricomycetes</taxon>
        <taxon>Polyporales</taxon>
        <taxon>Polyporaceae</taxon>
        <taxon>Dichomitus</taxon>
    </lineage>
</organism>
<dbReference type="HOGENOM" id="CLU_2757736_0_0_1"/>
<evidence type="ECO:0000313" key="1">
    <source>
        <dbReference type="EMBL" id="EJF60779.1"/>
    </source>
</evidence>
<proteinExistence type="predicted"/>
<dbReference type="EMBL" id="JH719414">
    <property type="protein sequence ID" value="EJF60779.1"/>
    <property type="molecule type" value="Genomic_DNA"/>
</dbReference>
<protein>
    <submittedName>
        <fullName evidence="1">Uncharacterized protein</fullName>
    </submittedName>
</protein>
<name>R7SX82_DICSQ</name>
<sequence length="70" mass="7452">MSELAEVGASHLPQLFYSVLPSTPPAPVSLEIGTAKKAEESITRVISETKGLSTLLTSSTKQIVITVRQL</sequence>
<dbReference type="GeneID" id="18839240"/>
<gene>
    <name evidence="1" type="ORF">DICSQDRAFT_170926</name>
</gene>
<dbReference type="Proteomes" id="UP000053319">
    <property type="component" value="Unassembled WGS sequence"/>
</dbReference>
<dbReference type="RefSeq" id="XP_007366616.1">
    <property type="nucleotide sequence ID" value="XM_007366554.1"/>
</dbReference>
<dbReference type="KEGG" id="dsq:DICSQDRAFT_170926"/>
<evidence type="ECO:0000313" key="2">
    <source>
        <dbReference type="Proteomes" id="UP000053319"/>
    </source>
</evidence>
<reference evidence="1 2" key="1">
    <citation type="journal article" date="2012" name="Science">
        <title>The Paleozoic origin of enzymatic lignin decomposition reconstructed from 31 fungal genomes.</title>
        <authorList>
            <person name="Floudas D."/>
            <person name="Binder M."/>
            <person name="Riley R."/>
            <person name="Barry K."/>
            <person name="Blanchette R.A."/>
            <person name="Henrissat B."/>
            <person name="Martinez A.T."/>
            <person name="Otillar R."/>
            <person name="Spatafora J.W."/>
            <person name="Yadav J.S."/>
            <person name="Aerts A."/>
            <person name="Benoit I."/>
            <person name="Boyd A."/>
            <person name="Carlson A."/>
            <person name="Copeland A."/>
            <person name="Coutinho P.M."/>
            <person name="de Vries R.P."/>
            <person name="Ferreira P."/>
            <person name="Findley K."/>
            <person name="Foster B."/>
            <person name="Gaskell J."/>
            <person name="Glotzer D."/>
            <person name="Gorecki P."/>
            <person name="Heitman J."/>
            <person name="Hesse C."/>
            <person name="Hori C."/>
            <person name="Igarashi K."/>
            <person name="Jurgens J.A."/>
            <person name="Kallen N."/>
            <person name="Kersten P."/>
            <person name="Kohler A."/>
            <person name="Kuees U."/>
            <person name="Kumar T.K.A."/>
            <person name="Kuo A."/>
            <person name="LaButti K."/>
            <person name="Larrondo L.F."/>
            <person name="Lindquist E."/>
            <person name="Ling A."/>
            <person name="Lombard V."/>
            <person name="Lucas S."/>
            <person name="Lundell T."/>
            <person name="Martin R."/>
            <person name="McLaughlin D.J."/>
            <person name="Morgenstern I."/>
            <person name="Morin E."/>
            <person name="Murat C."/>
            <person name="Nagy L.G."/>
            <person name="Nolan M."/>
            <person name="Ohm R.A."/>
            <person name="Patyshakuliyeva A."/>
            <person name="Rokas A."/>
            <person name="Ruiz-Duenas F.J."/>
            <person name="Sabat G."/>
            <person name="Salamov A."/>
            <person name="Samejima M."/>
            <person name="Schmutz J."/>
            <person name="Slot J.C."/>
            <person name="St John F."/>
            <person name="Stenlid J."/>
            <person name="Sun H."/>
            <person name="Sun S."/>
            <person name="Syed K."/>
            <person name="Tsang A."/>
            <person name="Wiebenga A."/>
            <person name="Young D."/>
            <person name="Pisabarro A."/>
            <person name="Eastwood D.C."/>
            <person name="Martin F."/>
            <person name="Cullen D."/>
            <person name="Grigoriev I.V."/>
            <person name="Hibbett D.S."/>
        </authorList>
    </citation>
    <scope>NUCLEOTIDE SEQUENCE [LARGE SCALE GENOMIC DNA]</scope>
    <source>
        <strain evidence="1 2">LYAD-421 SS1</strain>
    </source>
</reference>
<dbReference type="AlphaFoldDB" id="R7SX82"/>
<accession>R7SX82</accession>